<dbReference type="AlphaFoldDB" id="A0A7R9C2M7"/>
<dbReference type="PROSITE" id="PS51257">
    <property type="entry name" value="PROKAR_LIPOPROTEIN"/>
    <property type="match status" value="1"/>
</dbReference>
<evidence type="ECO:0000313" key="2">
    <source>
        <dbReference type="EMBL" id="CAD7284905.1"/>
    </source>
</evidence>
<gene>
    <name evidence="2" type="ORF">NMOB1V02_LOCUS12507</name>
</gene>
<organism evidence="2">
    <name type="scientific">Notodromas monacha</name>
    <dbReference type="NCBI Taxonomy" id="399045"/>
    <lineage>
        <taxon>Eukaryota</taxon>
        <taxon>Metazoa</taxon>
        <taxon>Ecdysozoa</taxon>
        <taxon>Arthropoda</taxon>
        <taxon>Crustacea</taxon>
        <taxon>Oligostraca</taxon>
        <taxon>Ostracoda</taxon>
        <taxon>Podocopa</taxon>
        <taxon>Podocopida</taxon>
        <taxon>Cypridocopina</taxon>
        <taxon>Cypridoidea</taxon>
        <taxon>Cyprididae</taxon>
        <taxon>Notodromas</taxon>
    </lineage>
</organism>
<dbReference type="EMBL" id="CAJPEX010010359">
    <property type="protein sequence ID" value="CAG0925057.1"/>
    <property type="molecule type" value="Genomic_DNA"/>
</dbReference>
<keyword evidence="3" id="KW-1185">Reference proteome</keyword>
<feature type="signal peptide" evidence="1">
    <location>
        <begin position="1"/>
        <end position="28"/>
    </location>
</feature>
<dbReference type="Proteomes" id="UP000678499">
    <property type="component" value="Unassembled WGS sequence"/>
</dbReference>
<keyword evidence="1" id="KW-0732">Signal</keyword>
<feature type="chain" id="PRO_5036210552" evidence="1">
    <location>
        <begin position="29"/>
        <end position="330"/>
    </location>
</feature>
<sequence>MAAFRRTAVYHMLAVLLLGCLQVDLAHGGPDAFKAKYGSPLVRDSSAPLKKQMMQDTMATLKQASSYSKDSMYSPYATDVFKQLHNNAEHKNYLAASNSAPEAAERDDMALHRDVTADKSLHKMAAAGKAIDGPMHDHVHQMGVLLQTYGSAADVKGLQQDYPSAAAPKMAKVAKYEGDYARYPSGYQRQANQYPQYADQQPQQRYNSPRMNAQCNPCGPPPCPLPCPPPPPPPVPCVTEIPLCIQYLINLIVIMFGLGILKWYCSAMSELDRECGLDDRASGGKDSMGRSLGVKKSSFSPPMATISAYYDPQTNQVLLPHEHQHYQFTH</sequence>
<protein>
    <submittedName>
        <fullName evidence="2">Uncharacterized protein</fullName>
    </submittedName>
</protein>
<accession>A0A7R9C2M7</accession>
<proteinExistence type="predicted"/>
<reference evidence="2" key="1">
    <citation type="submission" date="2020-11" db="EMBL/GenBank/DDBJ databases">
        <authorList>
            <person name="Tran Van P."/>
        </authorList>
    </citation>
    <scope>NUCLEOTIDE SEQUENCE</scope>
</reference>
<dbReference type="EMBL" id="OA892396">
    <property type="protein sequence ID" value="CAD7284905.1"/>
    <property type="molecule type" value="Genomic_DNA"/>
</dbReference>
<name>A0A7R9C2M7_9CRUS</name>
<evidence type="ECO:0000256" key="1">
    <source>
        <dbReference type="SAM" id="SignalP"/>
    </source>
</evidence>
<evidence type="ECO:0000313" key="3">
    <source>
        <dbReference type="Proteomes" id="UP000678499"/>
    </source>
</evidence>